<dbReference type="PROSITE" id="PS51755">
    <property type="entry name" value="OMPR_PHOB"/>
    <property type="match status" value="1"/>
</dbReference>
<dbReference type="GO" id="GO:0003677">
    <property type="term" value="F:DNA binding"/>
    <property type="evidence" value="ECO:0007669"/>
    <property type="project" value="UniProtKB-UniRule"/>
</dbReference>
<comment type="similarity">
    <text evidence="1">Belongs to the AfsR/DnrI/RedD regulatory family.</text>
</comment>
<dbReference type="SMART" id="SM00862">
    <property type="entry name" value="Trans_reg_C"/>
    <property type="match status" value="1"/>
</dbReference>
<dbReference type="Proteomes" id="UP000503540">
    <property type="component" value="Chromosome"/>
</dbReference>
<dbReference type="SMART" id="SM01043">
    <property type="entry name" value="BTAD"/>
    <property type="match status" value="1"/>
</dbReference>
<keyword evidence="2" id="KW-0805">Transcription regulation</keyword>
<protein>
    <recommendedName>
        <fullName evidence="6">OmpR/PhoB-type domain-containing protein</fullName>
    </recommendedName>
</protein>
<keyword evidence="4" id="KW-0804">Transcription</keyword>
<dbReference type="Gene3D" id="1.10.10.10">
    <property type="entry name" value="Winged helix-like DNA-binding domain superfamily/Winged helix DNA-binding domain"/>
    <property type="match status" value="1"/>
</dbReference>
<dbReference type="InterPro" id="IPR051677">
    <property type="entry name" value="AfsR-DnrI-RedD_regulator"/>
</dbReference>
<dbReference type="InterPro" id="IPR011990">
    <property type="entry name" value="TPR-like_helical_dom_sf"/>
</dbReference>
<reference evidence="7 8" key="1">
    <citation type="journal article" date="2019" name="ACS Chem. Biol.">
        <title>Identification and Mobilization of a Cryptic Antibiotic Biosynthesis Gene Locus from a Human-Pathogenic Nocardia Isolate.</title>
        <authorList>
            <person name="Herisse M."/>
            <person name="Ishida K."/>
            <person name="Porter J.L."/>
            <person name="Howden B."/>
            <person name="Hertweck C."/>
            <person name="Stinear T.P."/>
            <person name="Pidot S.J."/>
        </authorList>
    </citation>
    <scope>NUCLEOTIDE SEQUENCE [LARGE SCALE GENOMIC DNA]</scope>
    <source>
        <strain evidence="7 8">AUSMDU00012717</strain>
    </source>
</reference>
<evidence type="ECO:0000256" key="3">
    <source>
        <dbReference type="ARBA" id="ARBA00023125"/>
    </source>
</evidence>
<evidence type="ECO:0000256" key="5">
    <source>
        <dbReference type="PROSITE-ProRule" id="PRU01091"/>
    </source>
</evidence>
<dbReference type="CDD" id="cd15831">
    <property type="entry name" value="BTAD"/>
    <property type="match status" value="1"/>
</dbReference>
<proteinExistence type="inferred from homology"/>
<dbReference type="GO" id="GO:0000160">
    <property type="term" value="P:phosphorelay signal transduction system"/>
    <property type="evidence" value="ECO:0007669"/>
    <property type="project" value="InterPro"/>
</dbReference>
<feature type="domain" description="OmpR/PhoB-type" evidence="6">
    <location>
        <begin position="1"/>
        <end position="96"/>
    </location>
</feature>
<dbReference type="SUPFAM" id="SSF48452">
    <property type="entry name" value="TPR-like"/>
    <property type="match status" value="1"/>
</dbReference>
<dbReference type="InterPro" id="IPR005158">
    <property type="entry name" value="BTAD"/>
</dbReference>
<keyword evidence="3 5" id="KW-0238">DNA-binding</keyword>
<dbReference type="InterPro" id="IPR036388">
    <property type="entry name" value="WH-like_DNA-bd_sf"/>
</dbReference>
<dbReference type="RefSeq" id="WP_167474355.1">
    <property type="nucleotide sequence ID" value="NZ_CP046172.1"/>
</dbReference>
<evidence type="ECO:0000313" key="7">
    <source>
        <dbReference type="EMBL" id="QIS11563.1"/>
    </source>
</evidence>
<dbReference type="AlphaFoldDB" id="A0A6G9YEY9"/>
<evidence type="ECO:0000256" key="4">
    <source>
        <dbReference type="ARBA" id="ARBA00023163"/>
    </source>
</evidence>
<gene>
    <name evidence="7" type="ORF">F5544_18445</name>
</gene>
<evidence type="ECO:0000313" key="8">
    <source>
        <dbReference type="Proteomes" id="UP000503540"/>
    </source>
</evidence>
<dbReference type="PANTHER" id="PTHR35807:SF1">
    <property type="entry name" value="TRANSCRIPTIONAL REGULATOR REDD"/>
    <property type="match status" value="1"/>
</dbReference>
<feature type="DNA-binding region" description="OmpR/PhoB-type" evidence="5">
    <location>
        <begin position="1"/>
        <end position="96"/>
    </location>
</feature>
<dbReference type="EMBL" id="CP046172">
    <property type="protein sequence ID" value="QIS11563.1"/>
    <property type="molecule type" value="Genomic_DNA"/>
</dbReference>
<sequence length="277" mass="31946">MRNHLRFHILGPLEVWGERRVRINSRRDRVVLSMLLLKPDQIVSVDRLIDGVWKDYPPTTARRQIQSCIMRLRRSLCPDGDGEIIETAHPGYVLERSDHFFDHYEFVERMSKLVSATERGAMDWPAISRGVRGALSLWRGHALDGVVTPLVEGEAARLDEMRLAAVEWLMDAELLAGKDCELIGELIPLTNNYPYRERFRQQLMIAQYRAGRRGDALTTYRTTRQLMLDEIGTEPGDELRMLHDAVLHDDLARIVVRIPWVEGADNELYSEGPSFVW</sequence>
<dbReference type="InterPro" id="IPR001867">
    <property type="entry name" value="OmpR/PhoB-type_DNA-bd"/>
</dbReference>
<evidence type="ECO:0000256" key="1">
    <source>
        <dbReference type="ARBA" id="ARBA00005820"/>
    </source>
</evidence>
<dbReference type="InterPro" id="IPR016032">
    <property type="entry name" value="Sig_transdc_resp-reg_C-effctor"/>
</dbReference>
<keyword evidence="8" id="KW-1185">Reference proteome</keyword>
<organism evidence="7 8">
    <name type="scientific">Nocardia arthritidis</name>
    <dbReference type="NCBI Taxonomy" id="228602"/>
    <lineage>
        <taxon>Bacteria</taxon>
        <taxon>Bacillati</taxon>
        <taxon>Actinomycetota</taxon>
        <taxon>Actinomycetes</taxon>
        <taxon>Mycobacteriales</taxon>
        <taxon>Nocardiaceae</taxon>
        <taxon>Nocardia</taxon>
    </lineage>
</organism>
<dbReference type="Pfam" id="PF03704">
    <property type="entry name" value="BTAD"/>
    <property type="match status" value="1"/>
</dbReference>
<dbReference type="PANTHER" id="PTHR35807">
    <property type="entry name" value="TRANSCRIPTIONAL REGULATOR REDD-RELATED"/>
    <property type="match status" value="1"/>
</dbReference>
<dbReference type="KEGG" id="nah:F5544_18445"/>
<dbReference type="SUPFAM" id="SSF46894">
    <property type="entry name" value="C-terminal effector domain of the bipartite response regulators"/>
    <property type="match status" value="1"/>
</dbReference>
<evidence type="ECO:0000256" key="2">
    <source>
        <dbReference type="ARBA" id="ARBA00023015"/>
    </source>
</evidence>
<accession>A0A6G9YEY9</accession>
<dbReference type="Gene3D" id="1.25.40.10">
    <property type="entry name" value="Tetratricopeptide repeat domain"/>
    <property type="match status" value="1"/>
</dbReference>
<dbReference type="Pfam" id="PF00486">
    <property type="entry name" value="Trans_reg_C"/>
    <property type="match status" value="1"/>
</dbReference>
<name>A0A6G9YEY9_9NOCA</name>
<evidence type="ECO:0000259" key="6">
    <source>
        <dbReference type="PROSITE" id="PS51755"/>
    </source>
</evidence>
<dbReference type="GO" id="GO:0006355">
    <property type="term" value="P:regulation of DNA-templated transcription"/>
    <property type="evidence" value="ECO:0007669"/>
    <property type="project" value="InterPro"/>
</dbReference>